<proteinExistence type="predicted"/>
<dbReference type="RefSeq" id="WP_093452907.1">
    <property type="nucleotide sequence ID" value="NZ_FNZG01000003.1"/>
</dbReference>
<reference evidence="1 2" key="1">
    <citation type="submission" date="2016-10" db="EMBL/GenBank/DDBJ databases">
        <authorList>
            <person name="de Groot N.N."/>
        </authorList>
    </citation>
    <scope>NUCLEOTIDE SEQUENCE [LARGE SCALE GENOMIC DNA]</scope>
    <source>
        <strain evidence="1 2">DSM 29619</strain>
    </source>
</reference>
<accession>A0A1I1JWL8</accession>
<evidence type="ECO:0008006" key="3">
    <source>
        <dbReference type="Google" id="ProtNLM"/>
    </source>
</evidence>
<dbReference type="OrthoDB" id="7205167at2"/>
<evidence type="ECO:0000313" key="2">
    <source>
        <dbReference type="Proteomes" id="UP000231644"/>
    </source>
</evidence>
<gene>
    <name evidence="1" type="ORF">SAMN05421762_1153</name>
</gene>
<dbReference type="AlphaFoldDB" id="A0A1I1JWL8"/>
<evidence type="ECO:0000313" key="1">
    <source>
        <dbReference type="EMBL" id="SFC50878.1"/>
    </source>
</evidence>
<name>A0A1I1JWL8_9RHOB</name>
<dbReference type="InterPro" id="IPR009531">
    <property type="entry name" value="DUF1150"/>
</dbReference>
<dbReference type="STRING" id="517719.SAMN05421762_1153"/>
<dbReference type="EMBL" id="FOLX01000001">
    <property type="protein sequence ID" value="SFC50878.1"/>
    <property type="molecule type" value="Genomic_DNA"/>
</dbReference>
<dbReference type="Proteomes" id="UP000231644">
    <property type="component" value="Unassembled WGS sequence"/>
</dbReference>
<dbReference type="Pfam" id="PF06620">
    <property type="entry name" value="DUF1150"/>
    <property type="match status" value="1"/>
</dbReference>
<keyword evidence="2" id="KW-1185">Reference proteome</keyword>
<organism evidence="1 2">
    <name type="scientific">Pseudooceanicola nitratireducens</name>
    <dbReference type="NCBI Taxonomy" id="517719"/>
    <lineage>
        <taxon>Bacteria</taxon>
        <taxon>Pseudomonadati</taxon>
        <taxon>Pseudomonadota</taxon>
        <taxon>Alphaproteobacteria</taxon>
        <taxon>Rhodobacterales</taxon>
        <taxon>Paracoccaceae</taxon>
        <taxon>Pseudooceanicola</taxon>
    </lineage>
</organism>
<sequence>MDATYEFDTDQERIVYVRSVNVADLPEDVQEQAEGLDHLYAVHDASGERLALVKDRSMAFVLARQNDLAPVPVH</sequence>
<protein>
    <recommendedName>
        <fullName evidence="3">DUF1150 family protein</fullName>
    </recommendedName>
</protein>